<dbReference type="InterPro" id="IPR036388">
    <property type="entry name" value="WH-like_DNA-bd_sf"/>
</dbReference>
<evidence type="ECO:0000313" key="2">
    <source>
        <dbReference type="EMBL" id="ELZ32343.1"/>
    </source>
</evidence>
<evidence type="ECO:0000313" key="3">
    <source>
        <dbReference type="Proteomes" id="UP000011523"/>
    </source>
</evidence>
<sequence>MKQSKPLRRGCETDPMTRSPQINSISKLEYVIFDMYDLTGFQRDLLYVVAGLDEPHGLAVKDELEDYYEKEIHHGRLYPNLDTLVEKGLIEKSQRDRRTNEYSTTRRGTREIEARTEWEAGYIDHDG</sequence>
<keyword evidence="3" id="KW-1185">Reference proteome</keyword>
<comment type="caution">
    <text evidence="2">The sequence shown here is derived from an EMBL/GenBank/DDBJ whole genome shotgun (WGS) entry which is preliminary data.</text>
</comment>
<organism evidence="2 3">
    <name type="scientific">Halorubrum tebenquichense DSM 14210</name>
    <dbReference type="NCBI Taxonomy" id="1227485"/>
    <lineage>
        <taxon>Archaea</taxon>
        <taxon>Methanobacteriati</taxon>
        <taxon>Methanobacteriota</taxon>
        <taxon>Stenosarchaea group</taxon>
        <taxon>Halobacteria</taxon>
        <taxon>Halobacteriales</taxon>
        <taxon>Haloferacaceae</taxon>
        <taxon>Halorubrum</taxon>
    </lineage>
</organism>
<feature type="domain" description="Transcription regulator PadR N-terminal" evidence="1">
    <location>
        <begin position="46"/>
        <end position="113"/>
    </location>
</feature>
<accession>M0DC10</accession>
<dbReference type="Gene3D" id="1.10.10.10">
    <property type="entry name" value="Winged helix-like DNA-binding domain superfamily/Winged helix DNA-binding domain"/>
    <property type="match status" value="1"/>
</dbReference>
<name>M0DC10_9EURY</name>
<protein>
    <submittedName>
        <fullName evidence="2">Transcriptional regulator, PadR-like family protein</fullName>
    </submittedName>
</protein>
<dbReference type="Proteomes" id="UP000011523">
    <property type="component" value="Unassembled WGS sequence"/>
</dbReference>
<dbReference type="InterPro" id="IPR005149">
    <property type="entry name" value="Tscrpt_reg_PadR_N"/>
</dbReference>
<dbReference type="EMBL" id="AOJD01000082">
    <property type="protein sequence ID" value="ELZ32343.1"/>
    <property type="molecule type" value="Genomic_DNA"/>
</dbReference>
<dbReference type="SUPFAM" id="SSF46785">
    <property type="entry name" value="Winged helix' DNA-binding domain"/>
    <property type="match status" value="1"/>
</dbReference>
<gene>
    <name evidence="2" type="ORF">C472_15784</name>
</gene>
<proteinExistence type="predicted"/>
<dbReference type="InterPro" id="IPR036390">
    <property type="entry name" value="WH_DNA-bd_sf"/>
</dbReference>
<dbReference type="AlphaFoldDB" id="M0DC10"/>
<evidence type="ECO:0000259" key="1">
    <source>
        <dbReference type="Pfam" id="PF03551"/>
    </source>
</evidence>
<reference evidence="2 3" key="1">
    <citation type="journal article" date="2014" name="PLoS Genet.">
        <title>Phylogenetically driven sequencing of extremely halophilic archaea reveals strategies for static and dynamic osmo-response.</title>
        <authorList>
            <person name="Becker E.A."/>
            <person name="Seitzer P.M."/>
            <person name="Tritt A."/>
            <person name="Larsen D."/>
            <person name="Krusor M."/>
            <person name="Yao A.I."/>
            <person name="Wu D."/>
            <person name="Madern D."/>
            <person name="Eisen J.A."/>
            <person name="Darling A.E."/>
            <person name="Facciotti M.T."/>
        </authorList>
    </citation>
    <scope>NUCLEOTIDE SEQUENCE [LARGE SCALE GENOMIC DNA]</scope>
    <source>
        <strain evidence="2 3">DSM 14210</strain>
    </source>
</reference>
<dbReference type="Pfam" id="PF03551">
    <property type="entry name" value="PadR"/>
    <property type="match status" value="1"/>
</dbReference>
<dbReference type="PATRIC" id="fig|1227485.3.peg.3072"/>